<comment type="caution">
    <text evidence="3">The sequence shown here is derived from an EMBL/GenBank/DDBJ whole genome shotgun (WGS) entry which is preliminary data.</text>
</comment>
<dbReference type="InterPro" id="IPR045136">
    <property type="entry name" value="Iah1-like"/>
</dbReference>
<keyword evidence="4" id="KW-1185">Reference proteome</keyword>
<name>A0A1J8PTW8_9AGAM</name>
<dbReference type="PANTHER" id="PTHR14209:SF19">
    <property type="entry name" value="ISOAMYL ACETATE-HYDROLYZING ESTERASE 1 HOMOLOG"/>
    <property type="match status" value="1"/>
</dbReference>
<protein>
    <recommendedName>
        <fullName evidence="2">SGNH hydrolase-type esterase domain-containing protein</fullName>
    </recommendedName>
</protein>
<gene>
    <name evidence="3" type="ORF">AZE42_06382</name>
</gene>
<feature type="compositionally biased region" description="Polar residues" evidence="1">
    <location>
        <begin position="21"/>
        <end position="31"/>
    </location>
</feature>
<reference evidence="3 4" key="1">
    <citation type="submission" date="2016-03" db="EMBL/GenBank/DDBJ databases">
        <title>Comparative genomics of the ectomycorrhizal sister species Rhizopogon vinicolor and Rhizopogon vesiculosus (Basidiomycota: Boletales) reveals a divergence of the mating type B locus.</title>
        <authorList>
            <person name="Mujic A.B."/>
            <person name="Kuo A."/>
            <person name="Tritt A."/>
            <person name="Lipzen A."/>
            <person name="Chen C."/>
            <person name="Johnson J."/>
            <person name="Sharma A."/>
            <person name="Barry K."/>
            <person name="Grigoriev I.V."/>
            <person name="Spatafora J.W."/>
        </authorList>
    </citation>
    <scope>NUCLEOTIDE SEQUENCE [LARGE SCALE GENOMIC DNA]</scope>
    <source>
        <strain evidence="3 4">AM-OR11-056</strain>
    </source>
</reference>
<sequence length="227" mass="25503">VSHAQNNRPLLFLQVPDYASDPNTNQANNGETHLDDNSLRSSTEYRSFARKNMAANVQDVIILLGDSITKGGWAQGGFAPLLAERYVRKLDVLNRGFIGYQTDWAIPACEEIFAKQHERLYVPKVKLLTIWYGANDAAPAPSTHHVPRDRFKENLSHLVQMVKLPTSPYYSPETGIILITPPPLNTKQWARPEYPRLFEYAEAVKEVGEKENVPVADIWTAIFDGAG</sequence>
<dbReference type="InterPro" id="IPR036514">
    <property type="entry name" value="SGNH_hydro_sf"/>
</dbReference>
<proteinExistence type="predicted"/>
<dbReference type="OrthoDB" id="671439at2759"/>
<evidence type="ECO:0000313" key="3">
    <source>
        <dbReference type="EMBL" id="OJA11935.1"/>
    </source>
</evidence>
<organism evidence="3 4">
    <name type="scientific">Rhizopogon vesiculosus</name>
    <dbReference type="NCBI Taxonomy" id="180088"/>
    <lineage>
        <taxon>Eukaryota</taxon>
        <taxon>Fungi</taxon>
        <taxon>Dikarya</taxon>
        <taxon>Basidiomycota</taxon>
        <taxon>Agaricomycotina</taxon>
        <taxon>Agaricomycetes</taxon>
        <taxon>Agaricomycetidae</taxon>
        <taxon>Boletales</taxon>
        <taxon>Suillineae</taxon>
        <taxon>Rhizopogonaceae</taxon>
        <taxon>Rhizopogon</taxon>
    </lineage>
</organism>
<dbReference type="EMBL" id="LVVM01004859">
    <property type="protein sequence ID" value="OJA11935.1"/>
    <property type="molecule type" value="Genomic_DNA"/>
</dbReference>
<feature type="domain" description="SGNH hydrolase-type esterase" evidence="2">
    <location>
        <begin position="63"/>
        <end position="225"/>
    </location>
</feature>
<evidence type="ECO:0000256" key="1">
    <source>
        <dbReference type="SAM" id="MobiDB-lite"/>
    </source>
</evidence>
<dbReference type="Gene3D" id="3.40.50.1110">
    <property type="entry name" value="SGNH hydrolase"/>
    <property type="match status" value="1"/>
</dbReference>
<dbReference type="SUPFAM" id="SSF52266">
    <property type="entry name" value="SGNH hydrolase"/>
    <property type="match status" value="1"/>
</dbReference>
<feature type="region of interest" description="Disordered" evidence="1">
    <location>
        <begin position="17"/>
        <end position="39"/>
    </location>
</feature>
<dbReference type="Proteomes" id="UP000183567">
    <property type="component" value="Unassembled WGS sequence"/>
</dbReference>
<evidence type="ECO:0000313" key="4">
    <source>
        <dbReference type="Proteomes" id="UP000183567"/>
    </source>
</evidence>
<feature type="non-terminal residue" evidence="3">
    <location>
        <position position="1"/>
    </location>
</feature>
<dbReference type="Pfam" id="PF13472">
    <property type="entry name" value="Lipase_GDSL_2"/>
    <property type="match status" value="1"/>
</dbReference>
<dbReference type="CDD" id="cd01838">
    <property type="entry name" value="Isoamyl_acetate_hydrolase_like"/>
    <property type="match status" value="1"/>
</dbReference>
<dbReference type="AlphaFoldDB" id="A0A1J8PTW8"/>
<dbReference type="PANTHER" id="PTHR14209">
    <property type="entry name" value="ISOAMYL ACETATE-HYDROLYZING ESTERASE 1"/>
    <property type="match status" value="1"/>
</dbReference>
<dbReference type="STRING" id="180088.A0A1J8PTW8"/>
<accession>A0A1J8PTW8</accession>
<dbReference type="InterPro" id="IPR013830">
    <property type="entry name" value="SGNH_hydro"/>
</dbReference>
<evidence type="ECO:0000259" key="2">
    <source>
        <dbReference type="Pfam" id="PF13472"/>
    </source>
</evidence>